<sequence length="433" mass="50437">MQKKKRKYIDLNEDYRSPSDDINDDRVDLLSNLPDHLLIHILSLVDIKTARRTSILSKRWTGLWTDLMDLDFDDFETTATIEYKSYAQPEMDKFVVWVNHIIASNRAPYLGTFRIHFPLNGLYAAHMENWLKFAFVKKVRNLELNFYNLQLNFVYSYSRNIHFQKSFLNTTLESLHLKSVSVERHFLQWVITNCLNLQNLSFHHCDDASSKHRLKIVISSLKLKNLEFFKCLKLLKIDALHLSAPNLTSFIYNESELDVKYRSVPSLVNVTFGGSYCHHLKALSGFSSQLEKLSIVWDDGTNYANRDPSRSWFNSVPINSRFPTFVNVQQLEITSSQKDVYLLSVMSLIEACPLMHTFKLKLMCRKQREGPRSSLAANKTQFKIIWHLKTVEYLGYTGCSFASELALCLTRLAPMLRRFIFDTRQPQFVGKAM</sequence>
<dbReference type="CDD" id="cd22160">
    <property type="entry name" value="F-box_AtFBL13-like"/>
    <property type="match status" value="1"/>
</dbReference>
<accession>A0AAD8MGT5</accession>
<dbReference type="AlphaFoldDB" id="A0AAD8MGT5"/>
<dbReference type="PANTHER" id="PTHR34145">
    <property type="entry name" value="OS02G0105600 PROTEIN"/>
    <property type="match status" value="1"/>
</dbReference>
<feature type="domain" description="F-box" evidence="1">
    <location>
        <begin position="27"/>
        <end position="75"/>
    </location>
</feature>
<evidence type="ECO:0000259" key="1">
    <source>
        <dbReference type="PROSITE" id="PS50181"/>
    </source>
</evidence>
<evidence type="ECO:0000313" key="2">
    <source>
        <dbReference type="EMBL" id="KAK1372304.1"/>
    </source>
</evidence>
<keyword evidence="3" id="KW-1185">Reference proteome</keyword>
<dbReference type="InterPro" id="IPR053781">
    <property type="entry name" value="F-box_AtFBL13-like"/>
</dbReference>
<name>A0AAD8MGT5_9APIA</name>
<dbReference type="EMBL" id="JAUIZM010000007">
    <property type="protein sequence ID" value="KAK1372304.1"/>
    <property type="molecule type" value="Genomic_DNA"/>
</dbReference>
<dbReference type="InterPro" id="IPR032675">
    <property type="entry name" value="LRR_dom_sf"/>
</dbReference>
<dbReference type="Proteomes" id="UP001237642">
    <property type="component" value="Unassembled WGS sequence"/>
</dbReference>
<dbReference type="PROSITE" id="PS50181">
    <property type="entry name" value="FBOX"/>
    <property type="match status" value="1"/>
</dbReference>
<dbReference type="InterPro" id="IPR036047">
    <property type="entry name" value="F-box-like_dom_sf"/>
</dbReference>
<dbReference type="Pfam" id="PF00646">
    <property type="entry name" value="F-box"/>
    <property type="match status" value="1"/>
</dbReference>
<evidence type="ECO:0000313" key="3">
    <source>
        <dbReference type="Proteomes" id="UP001237642"/>
    </source>
</evidence>
<reference evidence="2" key="2">
    <citation type="submission" date="2023-05" db="EMBL/GenBank/DDBJ databases">
        <authorList>
            <person name="Schelkunov M.I."/>
        </authorList>
    </citation>
    <scope>NUCLEOTIDE SEQUENCE</scope>
    <source>
        <strain evidence="2">Hsosn_3</strain>
        <tissue evidence="2">Leaf</tissue>
    </source>
</reference>
<dbReference type="InterPro" id="IPR055357">
    <property type="entry name" value="LRR_At1g61320_AtMIF1"/>
</dbReference>
<comment type="caution">
    <text evidence="2">The sequence shown here is derived from an EMBL/GenBank/DDBJ whole genome shotgun (WGS) entry which is preliminary data.</text>
</comment>
<dbReference type="PANTHER" id="PTHR34145:SF68">
    <property type="entry name" value="FBD DOMAIN-CONTAINING PROTEIN"/>
    <property type="match status" value="1"/>
</dbReference>
<dbReference type="Gene3D" id="1.20.1280.50">
    <property type="match status" value="1"/>
</dbReference>
<dbReference type="Gene3D" id="3.80.10.10">
    <property type="entry name" value="Ribonuclease Inhibitor"/>
    <property type="match status" value="1"/>
</dbReference>
<dbReference type="SUPFAM" id="SSF81383">
    <property type="entry name" value="F-box domain"/>
    <property type="match status" value="1"/>
</dbReference>
<dbReference type="InterPro" id="IPR053772">
    <property type="entry name" value="At1g61320/At1g61330-like"/>
</dbReference>
<gene>
    <name evidence="2" type="ORF">POM88_028497</name>
</gene>
<proteinExistence type="predicted"/>
<reference evidence="2" key="1">
    <citation type="submission" date="2023-02" db="EMBL/GenBank/DDBJ databases">
        <title>Genome of toxic invasive species Heracleum sosnowskyi carries increased number of genes despite the absence of recent whole-genome duplications.</title>
        <authorList>
            <person name="Schelkunov M."/>
            <person name="Shtratnikova V."/>
            <person name="Makarenko M."/>
            <person name="Klepikova A."/>
            <person name="Omelchenko D."/>
            <person name="Novikova G."/>
            <person name="Obukhova E."/>
            <person name="Bogdanov V."/>
            <person name="Penin A."/>
            <person name="Logacheva M."/>
        </authorList>
    </citation>
    <scope>NUCLEOTIDE SEQUENCE</scope>
    <source>
        <strain evidence="2">Hsosn_3</strain>
        <tissue evidence="2">Leaf</tissue>
    </source>
</reference>
<dbReference type="Pfam" id="PF23622">
    <property type="entry name" value="LRR_At1g61320_AtMIF1"/>
    <property type="match status" value="1"/>
</dbReference>
<protein>
    <submittedName>
        <fullName evidence="2">F-box domain-containing protein</fullName>
    </submittedName>
</protein>
<dbReference type="InterPro" id="IPR001810">
    <property type="entry name" value="F-box_dom"/>
</dbReference>
<organism evidence="2 3">
    <name type="scientific">Heracleum sosnowskyi</name>
    <dbReference type="NCBI Taxonomy" id="360622"/>
    <lineage>
        <taxon>Eukaryota</taxon>
        <taxon>Viridiplantae</taxon>
        <taxon>Streptophyta</taxon>
        <taxon>Embryophyta</taxon>
        <taxon>Tracheophyta</taxon>
        <taxon>Spermatophyta</taxon>
        <taxon>Magnoliopsida</taxon>
        <taxon>eudicotyledons</taxon>
        <taxon>Gunneridae</taxon>
        <taxon>Pentapetalae</taxon>
        <taxon>asterids</taxon>
        <taxon>campanulids</taxon>
        <taxon>Apiales</taxon>
        <taxon>Apiaceae</taxon>
        <taxon>Apioideae</taxon>
        <taxon>apioid superclade</taxon>
        <taxon>Tordylieae</taxon>
        <taxon>Tordyliinae</taxon>
        <taxon>Heracleum</taxon>
    </lineage>
</organism>